<feature type="domain" description="Ig-like" evidence="3">
    <location>
        <begin position="153"/>
        <end position="245"/>
    </location>
</feature>
<evidence type="ECO:0000313" key="5">
    <source>
        <dbReference type="RefSeq" id="XP_030382193.1"/>
    </source>
</evidence>
<feature type="region of interest" description="Disordered" evidence="1">
    <location>
        <begin position="382"/>
        <end position="425"/>
    </location>
</feature>
<accession>A0A6J2U3Z6</accession>
<dbReference type="InterPro" id="IPR007110">
    <property type="entry name" value="Ig-like_dom"/>
</dbReference>
<feature type="transmembrane region" description="Helical" evidence="2">
    <location>
        <begin position="265"/>
        <end position="283"/>
    </location>
</feature>
<dbReference type="AlphaFoldDB" id="A0A6J2U3Z6"/>
<keyword evidence="2" id="KW-1133">Transmembrane helix</keyword>
<dbReference type="InterPro" id="IPR003599">
    <property type="entry name" value="Ig_sub"/>
</dbReference>
<dbReference type="PANTHER" id="PTHR23279">
    <property type="entry name" value="DEFECTIVE PROBOSCIS EXTENSION RESPONSE DPR -RELATED"/>
    <property type="match status" value="1"/>
</dbReference>
<dbReference type="InterPro" id="IPR013151">
    <property type="entry name" value="Immunoglobulin_dom"/>
</dbReference>
<organism evidence="4 5">
    <name type="scientific">Drosophila lebanonensis</name>
    <name type="common">Fruit fly</name>
    <name type="synonym">Scaptodrosophila lebanonensis</name>
    <dbReference type="NCBI Taxonomy" id="7225"/>
    <lineage>
        <taxon>Eukaryota</taxon>
        <taxon>Metazoa</taxon>
        <taxon>Ecdysozoa</taxon>
        <taxon>Arthropoda</taxon>
        <taxon>Hexapoda</taxon>
        <taxon>Insecta</taxon>
        <taxon>Pterygota</taxon>
        <taxon>Neoptera</taxon>
        <taxon>Endopterygota</taxon>
        <taxon>Diptera</taxon>
        <taxon>Brachycera</taxon>
        <taxon>Muscomorpha</taxon>
        <taxon>Ephydroidea</taxon>
        <taxon>Drosophilidae</taxon>
        <taxon>Scaptodrosophila</taxon>
    </lineage>
</organism>
<dbReference type="SMART" id="SM00408">
    <property type="entry name" value="IGc2"/>
    <property type="match status" value="2"/>
</dbReference>
<dbReference type="InterPro" id="IPR036179">
    <property type="entry name" value="Ig-like_dom_sf"/>
</dbReference>
<dbReference type="SMART" id="SM00406">
    <property type="entry name" value="IGv"/>
    <property type="match status" value="1"/>
</dbReference>
<dbReference type="SUPFAM" id="SSF48726">
    <property type="entry name" value="Immunoglobulin"/>
    <property type="match status" value="2"/>
</dbReference>
<dbReference type="Proteomes" id="UP000504634">
    <property type="component" value="Unplaced"/>
</dbReference>
<evidence type="ECO:0000259" key="3">
    <source>
        <dbReference type="PROSITE" id="PS50835"/>
    </source>
</evidence>
<dbReference type="GO" id="GO:0050808">
    <property type="term" value="P:synapse organization"/>
    <property type="evidence" value="ECO:0007669"/>
    <property type="project" value="TreeGrafter"/>
</dbReference>
<dbReference type="OrthoDB" id="5969816at2759"/>
<dbReference type="FunFam" id="2.60.40.10:FF:000129">
    <property type="entry name" value="CLUMA_CG018772, isoform A"/>
    <property type="match status" value="1"/>
</dbReference>
<dbReference type="InterPro" id="IPR013106">
    <property type="entry name" value="Ig_V-set"/>
</dbReference>
<dbReference type="PROSITE" id="PS50835">
    <property type="entry name" value="IG_LIKE"/>
    <property type="match status" value="2"/>
</dbReference>
<evidence type="ECO:0000256" key="1">
    <source>
        <dbReference type="SAM" id="MobiDB-lite"/>
    </source>
</evidence>
<dbReference type="GeneID" id="115629778"/>
<dbReference type="Pfam" id="PF00047">
    <property type="entry name" value="ig"/>
    <property type="match status" value="1"/>
</dbReference>
<reference evidence="5" key="1">
    <citation type="submission" date="2025-08" db="UniProtKB">
        <authorList>
            <consortium name="RefSeq"/>
        </authorList>
    </citation>
    <scope>IDENTIFICATION</scope>
    <source>
        <strain evidence="5">11010-0011.00</strain>
        <tissue evidence="5">Whole body</tissue>
    </source>
</reference>
<evidence type="ECO:0000256" key="2">
    <source>
        <dbReference type="SAM" id="Phobius"/>
    </source>
</evidence>
<dbReference type="RefSeq" id="XP_030382193.1">
    <property type="nucleotide sequence ID" value="XM_030526333.1"/>
</dbReference>
<gene>
    <name evidence="5" type="primary">LOC115629778</name>
</gene>
<feature type="domain" description="Ig-like" evidence="3">
    <location>
        <begin position="50"/>
        <end position="137"/>
    </location>
</feature>
<feature type="compositionally biased region" description="Acidic residues" evidence="1">
    <location>
        <begin position="386"/>
        <end position="414"/>
    </location>
</feature>
<dbReference type="SMART" id="SM00409">
    <property type="entry name" value="IG"/>
    <property type="match status" value="2"/>
</dbReference>
<sequence>MTAICLLAESWDDDDDDDYGEDKRSTSQGASKRFFTDFLQDLPTPGTGGPTFDTTVATNITGLVGKTVKLTCRVKNLGNRTVSWVRHRDIHLLTVGRYTYTSDQRFEAMHSPHAEDWTLRIRYAQRKDSGIYECQISTTPPIGHSVYLNIVEPITEVIGGPELHINKGSTINLTCIVKFAPEPPPTVIWSHNRQVINFDSPRGGISLVTEKGVLTTSRLLVQKAIQQDSGLYTCTPSNANPTSVRVHIVDGEHPAAMHHGHAKPLQPPALILLLLLSGCLLLLQRNRRQTRQTNSNYYYRPLSTHQCQQQHILAASAAAAAAAAAAATTTTATPQRIHCTSGHKSCEPTPRHRTIVIAIVIAIAIAIAMAHTNGQIHETTHAAMSDEGEEEHDDVGEGEGEGQCEGEGECDGEGPSEYSEQSDSGRFLIVRINSLVN</sequence>
<dbReference type="InterPro" id="IPR013783">
    <property type="entry name" value="Ig-like_fold"/>
</dbReference>
<name>A0A6J2U3Z6_DROLE</name>
<proteinExistence type="predicted"/>
<dbReference type="CTD" id="32387"/>
<dbReference type="FunFam" id="2.60.40.10:FF:000533">
    <property type="entry name" value="Uncharacterized protein, isoform A"/>
    <property type="match status" value="1"/>
</dbReference>
<dbReference type="GO" id="GO:0032589">
    <property type="term" value="C:neuron projection membrane"/>
    <property type="evidence" value="ECO:0007669"/>
    <property type="project" value="TreeGrafter"/>
</dbReference>
<dbReference type="InterPro" id="IPR003598">
    <property type="entry name" value="Ig_sub2"/>
</dbReference>
<evidence type="ECO:0000313" key="4">
    <source>
        <dbReference type="Proteomes" id="UP000504634"/>
    </source>
</evidence>
<protein>
    <submittedName>
        <fullName evidence="5">Zwei Ig domain protein zig-8</fullName>
    </submittedName>
</protein>
<dbReference type="PANTHER" id="PTHR23279:SF5">
    <property type="entry name" value="DEFECTIVE PROBOSCIS EXTENSION RESPONSE 8, ISOFORM A"/>
    <property type="match status" value="1"/>
</dbReference>
<keyword evidence="2" id="KW-0812">Transmembrane</keyword>
<dbReference type="Pfam" id="PF07686">
    <property type="entry name" value="V-set"/>
    <property type="match status" value="1"/>
</dbReference>
<feature type="transmembrane region" description="Helical" evidence="2">
    <location>
        <begin position="354"/>
        <end position="371"/>
    </location>
</feature>
<dbReference type="Gene3D" id="2.60.40.10">
    <property type="entry name" value="Immunoglobulins"/>
    <property type="match status" value="2"/>
</dbReference>
<keyword evidence="2" id="KW-0472">Membrane</keyword>
<dbReference type="InterPro" id="IPR037448">
    <property type="entry name" value="Zig-8"/>
</dbReference>
<keyword evidence="4" id="KW-1185">Reference proteome</keyword>